<keyword evidence="11" id="KW-1185">Reference proteome</keyword>
<name>A0AAV0RHZ1_9ROSI</name>
<dbReference type="Pfam" id="PF07690">
    <property type="entry name" value="MFS_1"/>
    <property type="match status" value="1"/>
</dbReference>
<feature type="domain" description="Major facilitator superfamily (MFS) profile" evidence="9">
    <location>
        <begin position="38"/>
        <end position="495"/>
    </location>
</feature>
<reference evidence="10" key="1">
    <citation type="submission" date="2022-08" db="EMBL/GenBank/DDBJ databases">
        <authorList>
            <person name="Gutierrez-Valencia J."/>
        </authorList>
    </citation>
    <scope>NUCLEOTIDE SEQUENCE</scope>
</reference>
<proteinExistence type="inferred from homology"/>
<evidence type="ECO:0000256" key="5">
    <source>
        <dbReference type="ARBA" id="ARBA00023136"/>
    </source>
</evidence>
<dbReference type="Gene3D" id="1.20.1250.20">
    <property type="entry name" value="MFS general substrate transporter like domains"/>
    <property type="match status" value="1"/>
</dbReference>
<dbReference type="InterPro" id="IPR011701">
    <property type="entry name" value="MFS"/>
</dbReference>
<dbReference type="Proteomes" id="UP001154282">
    <property type="component" value="Unassembled WGS sequence"/>
</dbReference>
<evidence type="ECO:0000256" key="8">
    <source>
        <dbReference type="SAM" id="Phobius"/>
    </source>
</evidence>
<dbReference type="AlphaFoldDB" id="A0AAV0RHZ1"/>
<feature type="transmembrane region" description="Helical" evidence="8">
    <location>
        <begin position="402"/>
        <end position="422"/>
    </location>
</feature>
<dbReference type="PROSITE" id="PS50850">
    <property type="entry name" value="MFS"/>
    <property type="match status" value="1"/>
</dbReference>
<dbReference type="InterPro" id="IPR036259">
    <property type="entry name" value="MFS_trans_sf"/>
</dbReference>
<keyword evidence="4 8" id="KW-1133">Transmembrane helix</keyword>
<feature type="transmembrane region" description="Helical" evidence="8">
    <location>
        <begin position="209"/>
        <end position="228"/>
    </location>
</feature>
<gene>
    <name evidence="10" type="ORF">LITE_LOCUS47864</name>
</gene>
<feature type="transmembrane region" description="Helical" evidence="8">
    <location>
        <begin position="93"/>
        <end position="112"/>
    </location>
</feature>
<keyword evidence="5 8" id="KW-0472">Membrane</keyword>
<sequence length="526" mass="56905">MAEERAEVAGSSVSQPLKPSSSSSSSVSQPSWFTPKRLLVIFCVVNLINYMERGAMASNGVNGSPKTCTSNGTCTAGTGIQGEFNLSNFEDGALSSAFVVGLLIGCPIFASLSKSYNPFRLIGFGLSVWMLAVIGCGLSFSFWFIAICRMVVGIGEASFVSLAAPFIDDNAPAKQRTAWLGIFYMCISTGYAIGYVYGGLVGDHLKWRYAFFGVAILMFPFIVLGWIIKPLQLKGFTHADRTKAATSVTTVSDAQGLEVSAAKAGSLTLKEQFGQETPKSSSISEPASHKMNQWSRFLKDMKDLLREKIFIVSVLGYTAYNFVIGAYSYWGPKAGRNIYNMENADMIFGGVTIICGILGTLAGGYLLDYLTSTIRNAFKLLTGAVLAGAIFCFSAFCFKNMYGFLVFFGIGEILVFATQAPVNYVCLHCVKPSLRPLSMAISTVAIHLFGDVPSSPLVGLLQDQIHSWRKTSLILTSFLFLAAAFWFIGVFMKSVDRYNDEESNENASESAAEGDTRTGALPEGKD</sequence>
<dbReference type="PANTHER" id="PTHR23505">
    <property type="entry name" value="SPINSTER"/>
    <property type="match status" value="1"/>
</dbReference>
<protein>
    <recommendedName>
        <fullName evidence="9">Major facilitator superfamily (MFS) profile domain-containing protein</fullName>
    </recommendedName>
</protein>
<comment type="similarity">
    <text evidence="6">Belongs to the major facilitator superfamily. Spinster (TC 2.A.1.49) family.</text>
</comment>
<organism evidence="10 11">
    <name type="scientific">Linum tenue</name>
    <dbReference type="NCBI Taxonomy" id="586396"/>
    <lineage>
        <taxon>Eukaryota</taxon>
        <taxon>Viridiplantae</taxon>
        <taxon>Streptophyta</taxon>
        <taxon>Embryophyta</taxon>
        <taxon>Tracheophyta</taxon>
        <taxon>Spermatophyta</taxon>
        <taxon>Magnoliopsida</taxon>
        <taxon>eudicotyledons</taxon>
        <taxon>Gunneridae</taxon>
        <taxon>Pentapetalae</taxon>
        <taxon>rosids</taxon>
        <taxon>fabids</taxon>
        <taxon>Malpighiales</taxon>
        <taxon>Linaceae</taxon>
        <taxon>Linum</taxon>
    </lineage>
</organism>
<dbReference type="InterPro" id="IPR044770">
    <property type="entry name" value="MFS_spinster-like"/>
</dbReference>
<feature type="region of interest" description="Disordered" evidence="7">
    <location>
        <begin position="1"/>
        <end position="30"/>
    </location>
</feature>
<feature type="transmembrane region" description="Helical" evidence="8">
    <location>
        <begin position="346"/>
        <end position="366"/>
    </location>
</feature>
<evidence type="ECO:0000256" key="6">
    <source>
        <dbReference type="ARBA" id="ARBA00024338"/>
    </source>
</evidence>
<evidence type="ECO:0000259" key="9">
    <source>
        <dbReference type="PROSITE" id="PS50850"/>
    </source>
</evidence>
<dbReference type="CDD" id="cd17328">
    <property type="entry name" value="MFS_spinster_like"/>
    <property type="match status" value="1"/>
</dbReference>
<dbReference type="SUPFAM" id="SSF103473">
    <property type="entry name" value="MFS general substrate transporter"/>
    <property type="match status" value="1"/>
</dbReference>
<dbReference type="PANTHER" id="PTHR23505:SF83">
    <property type="entry name" value="SPHINGOLIPID TRANSPORTER SPINSTER HOMOLOG 2-RELATED"/>
    <property type="match status" value="1"/>
</dbReference>
<evidence type="ECO:0000256" key="3">
    <source>
        <dbReference type="ARBA" id="ARBA00022692"/>
    </source>
</evidence>
<feature type="compositionally biased region" description="Low complexity" evidence="7">
    <location>
        <begin position="11"/>
        <end position="30"/>
    </location>
</feature>
<dbReference type="InterPro" id="IPR020846">
    <property type="entry name" value="MFS_dom"/>
</dbReference>
<dbReference type="GO" id="GO:0016020">
    <property type="term" value="C:membrane"/>
    <property type="evidence" value="ECO:0007669"/>
    <property type="project" value="UniProtKB-SubCell"/>
</dbReference>
<evidence type="ECO:0000313" key="11">
    <source>
        <dbReference type="Proteomes" id="UP001154282"/>
    </source>
</evidence>
<feature type="region of interest" description="Disordered" evidence="7">
    <location>
        <begin position="502"/>
        <end position="526"/>
    </location>
</feature>
<feature type="transmembrane region" description="Helical" evidence="8">
    <location>
        <begin position="124"/>
        <end position="144"/>
    </location>
</feature>
<dbReference type="GO" id="GO:0022857">
    <property type="term" value="F:transmembrane transporter activity"/>
    <property type="evidence" value="ECO:0007669"/>
    <property type="project" value="InterPro"/>
</dbReference>
<accession>A0AAV0RHZ1</accession>
<feature type="transmembrane region" description="Helical" evidence="8">
    <location>
        <begin position="378"/>
        <end position="396"/>
    </location>
</feature>
<feature type="transmembrane region" description="Helical" evidence="8">
    <location>
        <begin position="309"/>
        <end position="330"/>
    </location>
</feature>
<evidence type="ECO:0000256" key="7">
    <source>
        <dbReference type="SAM" id="MobiDB-lite"/>
    </source>
</evidence>
<dbReference type="EMBL" id="CAMGYJ010000010">
    <property type="protein sequence ID" value="CAI0556149.1"/>
    <property type="molecule type" value="Genomic_DNA"/>
</dbReference>
<keyword evidence="2" id="KW-0813">Transport</keyword>
<feature type="transmembrane region" description="Helical" evidence="8">
    <location>
        <begin position="179"/>
        <end position="197"/>
    </location>
</feature>
<evidence type="ECO:0000256" key="4">
    <source>
        <dbReference type="ARBA" id="ARBA00022989"/>
    </source>
</evidence>
<feature type="transmembrane region" description="Helical" evidence="8">
    <location>
        <begin position="472"/>
        <end position="492"/>
    </location>
</feature>
<comment type="subcellular location">
    <subcellularLocation>
        <location evidence="1">Membrane</location>
        <topology evidence="1">Multi-pass membrane protein</topology>
    </subcellularLocation>
</comment>
<evidence type="ECO:0000256" key="1">
    <source>
        <dbReference type="ARBA" id="ARBA00004141"/>
    </source>
</evidence>
<keyword evidence="3 8" id="KW-0812">Transmembrane</keyword>
<evidence type="ECO:0000256" key="2">
    <source>
        <dbReference type="ARBA" id="ARBA00022448"/>
    </source>
</evidence>
<evidence type="ECO:0000313" key="10">
    <source>
        <dbReference type="EMBL" id="CAI0556149.1"/>
    </source>
</evidence>
<comment type="caution">
    <text evidence="10">The sequence shown here is derived from an EMBL/GenBank/DDBJ whole genome shotgun (WGS) entry which is preliminary data.</text>
</comment>